<keyword evidence="3" id="KW-1185">Reference proteome</keyword>
<dbReference type="InterPro" id="IPR006674">
    <property type="entry name" value="HD_domain"/>
</dbReference>
<dbReference type="Pfam" id="PF19276">
    <property type="entry name" value="HD_assoc_2"/>
    <property type="match status" value="1"/>
</dbReference>
<accession>A0A923PQZ7</accession>
<protein>
    <submittedName>
        <fullName evidence="2">HD domain-containing protein</fullName>
    </submittedName>
</protein>
<dbReference type="AlphaFoldDB" id="A0A923PQZ7"/>
<organism evidence="2 3">
    <name type="scientific">Neolewinella lacunae</name>
    <dbReference type="NCBI Taxonomy" id="1517758"/>
    <lineage>
        <taxon>Bacteria</taxon>
        <taxon>Pseudomonadati</taxon>
        <taxon>Bacteroidota</taxon>
        <taxon>Saprospiria</taxon>
        <taxon>Saprospirales</taxon>
        <taxon>Lewinellaceae</taxon>
        <taxon>Neolewinella</taxon>
    </lineage>
</organism>
<sequence>MEKTHKILNDPVYGFITIPYGTLFELIEHPFFQRLRSIKQVSLTHYVYPGALHTRFHHALGALHLMGDAIASLRGKGVAISAAEAEAVSIAILLHDIGHGPFSHTLEHTLIYAHHEELSLLFMERLNEEFQGRLSLAIEIFTGRYPKPFLHQLVSGQLDMDRMDYLNRDSYFTGVSEGVIGYDRIIKMLNVVDDQLVIEQKGIYSVERFLTSRRIMYWQVYLHKTVVSAERMLILVLQRARELAAMGQTPWAPPSLEYFLNHHITTEDFKKRRNELLDCFAALDDTDISAAVKAWQKHSDPLLSYLSYGLVNRRLFRLEFSNEPFPAAYLDNIRTALASHRDLPRGAESFLIVGEESNSAYTLNKDEIMVLTKSGSVVPMSKISDFGIAPRTFRKYFVCYPKEISGLLAPHF</sequence>
<dbReference type="SUPFAM" id="SSF109604">
    <property type="entry name" value="HD-domain/PDEase-like"/>
    <property type="match status" value="1"/>
</dbReference>
<dbReference type="EMBL" id="JACSIT010000141">
    <property type="protein sequence ID" value="MBC6995853.1"/>
    <property type="molecule type" value="Genomic_DNA"/>
</dbReference>
<evidence type="ECO:0000313" key="2">
    <source>
        <dbReference type="EMBL" id="MBC6995853.1"/>
    </source>
</evidence>
<feature type="domain" description="HD/PDEase" evidence="1">
    <location>
        <begin position="51"/>
        <end position="175"/>
    </location>
</feature>
<dbReference type="Pfam" id="PF01966">
    <property type="entry name" value="HD"/>
    <property type="match status" value="1"/>
</dbReference>
<dbReference type="PANTHER" id="PTHR11373">
    <property type="entry name" value="DEOXYNUCLEOSIDE TRIPHOSPHATE TRIPHOSPHOHYDROLASE"/>
    <property type="match status" value="1"/>
</dbReference>
<dbReference type="CDD" id="cd00077">
    <property type="entry name" value="HDc"/>
    <property type="match status" value="1"/>
</dbReference>
<dbReference type="PANTHER" id="PTHR11373:SF4">
    <property type="entry name" value="DEOXYNUCLEOSIDE TRIPHOSPHATE TRIPHOSPHOHYDROLASE SAMHD1"/>
    <property type="match status" value="1"/>
</dbReference>
<dbReference type="GO" id="GO:0006203">
    <property type="term" value="P:dGTP catabolic process"/>
    <property type="evidence" value="ECO:0007669"/>
    <property type="project" value="TreeGrafter"/>
</dbReference>
<dbReference type="Proteomes" id="UP000650081">
    <property type="component" value="Unassembled WGS sequence"/>
</dbReference>
<dbReference type="InterPro" id="IPR045509">
    <property type="entry name" value="HD_assoc_2"/>
</dbReference>
<dbReference type="Gene3D" id="1.10.3210.10">
    <property type="entry name" value="Hypothetical protein af1432"/>
    <property type="match status" value="1"/>
</dbReference>
<dbReference type="RefSeq" id="WP_187467873.1">
    <property type="nucleotide sequence ID" value="NZ_JACSIT010000141.1"/>
</dbReference>
<name>A0A923PQZ7_9BACT</name>
<reference evidence="2" key="1">
    <citation type="submission" date="2020-08" db="EMBL/GenBank/DDBJ databases">
        <title>Lewinella bacteria from marine environments.</title>
        <authorList>
            <person name="Zhong Y."/>
        </authorList>
    </citation>
    <scope>NUCLEOTIDE SEQUENCE</scope>
    <source>
        <strain evidence="2">KCTC 42187</strain>
    </source>
</reference>
<proteinExistence type="predicted"/>
<gene>
    <name evidence="2" type="ORF">H9S92_16925</name>
</gene>
<dbReference type="SMART" id="SM00471">
    <property type="entry name" value="HDc"/>
    <property type="match status" value="1"/>
</dbReference>
<evidence type="ECO:0000259" key="1">
    <source>
        <dbReference type="SMART" id="SM00471"/>
    </source>
</evidence>
<comment type="caution">
    <text evidence="2">The sequence shown here is derived from an EMBL/GenBank/DDBJ whole genome shotgun (WGS) entry which is preliminary data.</text>
</comment>
<dbReference type="GO" id="GO:0008832">
    <property type="term" value="F:dGTPase activity"/>
    <property type="evidence" value="ECO:0007669"/>
    <property type="project" value="TreeGrafter"/>
</dbReference>
<evidence type="ECO:0000313" key="3">
    <source>
        <dbReference type="Proteomes" id="UP000650081"/>
    </source>
</evidence>
<dbReference type="InterPro" id="IPR050135">
    <property type="entry name" value="dGTPase-like"/>
</dbReference>
<dbReference type="InterPro" id="IPR003607">
    <property type="entry name" value="HD/PDEase_dom"/>
</dbReference>